<sequence>MAPQLGRTATWNDLPIEFVMSVAKYLDFKSRQTFRQCAKREKFSVDDIPINLDMIAITPKLEYFSRKQLFKFETYEKVVILTSKQTIASLLRIFGHKNSSVEFVEIGNQYTKRNAKKLLELIKKLYVQVDVLDKPMSWNVKQLVWNASSDEKVFPKFLGFLNAERLNSLTVGYFKNKNGTNFEVVSRMEQWQKLGEAHIGDSKNLSCGLSSFHHLTVVRLMMNAAQPQDINLFIEKILEKSNLPMGSYFALKCDKPIFDSNFISHIAMKFNDPIIRCQRIYIRMFQLELLKFVFPHDPEFSLMVFGIENALFGYIVHDNRFGWDITERFIRFKFSDMFRVWPRDILQIQVDW</sequence>
<dbReference type="InterPro" id="IPR002900">
    <property type="entry name" value="DUF38/FTH_CAE_spp"/>
</dbReference>
<dbReference type="AlphaFoldDB" id="A0A1I7V2X3"/>
<keyword evidence="3" id="KW-1185">Reference proteome</keyword>
<dbReference type="Pfam" id="PF00646">
    <property type="entry name" value="F-box"/>
    <property type="match status" value="1"/>
</dbReference>
<dbReference type="Proteomes" id="UP000095282">
    <property type="component" value="Unplaced"/>
</dbReference>
<dbReference type="InterPro" id="IPR042317">
    <property type="entry name" value="She-1-like"/>
</dbReference>
<dbReference type="WBParaSite" id="Csp11.Scaffold630.g21851.t1">
    <property type="protein sequence ID" value="Csp11.Scaffold630.g21851.t1"/>
    <property type="gene ID" value="Csp11.Scaffold630.g21851"/>
</dbReference>
<dbReference type="Pfam" id="PF01827">
    <property type="entry name" value="FTH"/>
    <property type="match status" value="1"/>
</dbReference>
<dbReference type="eggNOG" id="ENOG502TJAG">
    <property type="taxonomic scope" value="Eukaryota"/>
</dbReference>
<dbReference type="InterPro" id="IPR001810">
    <property type="entry name" value="F-box_dom"/>
</dbReference>
<name>A0A1I7V2X3_9PELO</name>
<proteinExistence type="predicted"/>
<evidence type="ECO:0000313" key="3">
    <source>
        <dbReference type="Proteomes" id="UP000095282"/>
    </source>
</evidence>
<evidence type="ECO:0000259" key="2">
    <source>
        <dbReference type="Pfam" id="PF01827"/>
    </source>
</evidence>
<feature type="domain" description="F-box" evidence="1">
    <location>
        <begin position="11"/>
        <end position="50"/>
    </location>
</feature>
<organism evidence="3 4">
    <name type="scientific">Caenorhabditis tropicalis</name>
    <dbReference type="NCBI Taxonomy" id="1561998"/>
    <lineage>
        <taxon>Eukaryota</taxon>
        <taxon>Metazoa</taxon>
        <taxon>Ecdysozoa</taxon>
        <taxon>Nematoda</taxon>
        <taxon>Chromadorea</taxon>
        <taxon>Rhabditida</taxon>
        <taxon>Rhabditina</taxon>
        <taxon>Rhabditomorpha</taxon>
        <taxon>Rhabditoidea</taxon>
        <taxon>Rhabditidae</taxon>
        <taxon>Peloderinae</taxon>
        <taxon>Caenorhabditis</taxon>
    </lineage>
</organism>
<feature type="domain" description="DUF38" evidence="2">
    <location>
        <begin position="132"/>
        <end position="248"/>
    </location>
</feature>
<evidence type="ECO:0000259" key="1">
    <source>
        <dbReference type="Pfam" id="PF00646"/>
    </source>
</evidence>
<reference evidence="4" key="1">
    <citation type="submission" date="2016-11" db="UniProtKB">
        <authorList>
            <consortium name="WormBaseParasite"/>
        </authorList>
    </citation>
    <scope>IDENTIFICATION</scope>
</reference>
<accession>A0A1I7V2X3</accession>
<dbReference type="PANTHER" id="PTHR31006">
    <property type="entry name" value="F-BOX DOMAIN-CONTAINING PROTEIN-RELATED-RELATED"/>
    <property type="match status" value="1"/>
</dbReference>
<evidence type="ECO:0000313" key="4">
    <source>
        <dbReference type="WBParaSite" id="Csp11.Scaffold630.g21851.t1"/>
    </source>
</evidence>
<protein>
    <submittedName>
        <fullName evidence="4">FTH domain-containing protein</fullName>
    </submittedName>
</protein>